<gene>
    <name evidence="3" type="primary">cya</name>
    <name evidence="3" type="ORF">LOKVESSMR4R_00841</name>
</gene>
<organism evidence="3 4">
    <name type="scientific">Yoonia vestfoldensis</name>
    <dbReference type="NCBI Taxonomy" id="245188"/>
    <lineage>
        <taxon>Bacteria</taxon>
        <taxon>Pseudomonadati</taxon>
        <taxon>Pseudomonadota</taxon>
        <taxon>Alphaproteobacteria</taxon>
        <taxon>Rhodobacterales</taxon>
        <taxon>Paracoccaceae</taxon>
        <taxon>Yoonia</taxon>
    </lineage>
</organism>
<evidence type="ECO:0000313" key="3">
    <source>
        <dbReference type="EMBL" id="ARU00174.1"/>
    </source>
</evidence>
<dbReference type="SUPFAM" id="SSF51120">
    <property type="entry name" value="beta-Roll"/>
    <property type="match status" value="4"/>
</dbReference>
<comment type="subcellular location">
    <subcellularLocation>
        <location evidence="1">Secreted</location>
    </subcellularLocation>
</comment>
<sequence length="1133" mass="112492">MEYQRSTRRLEPLNPKYSLQKQKVINGSVVMATALGLGACRSSEGSTEASTTTVSGFAIKGPLDDFRVFIDGNLNGIYDAGEAVAISGTDGAFSLRGPAGHTLHGEVTSTTIDAASGRVIAGHFAAAPAGATVMSPMTTVLTQTALSEAELRQALGLSVDLLSYNPFDAANISTAAARDAEHVAQQLANITRALTGLGQGAGLDARPAFDIASSALNTVLVQHVAQNPKSEMDLWGDATIGAVLSAYRAGLEAAGHSTSVFDALRAEIDSAMDIVNQRILAVGNLTSTEARAVFGLPSDLYAQVKDAATAIANGQANPGLSLDTWAGLERQLAENGFTPPAPPAPAGPAPVLSVNNPTDTFTVQSDIDATLEVTGGGVLANLVGGNAFTLVQQGVVTTGTLFARANGQTSAVSAQTFTLGTAGNDTIDTSGAGNRVDFIFGGDGSDNIDAGAGNDHIAGGDGNDTLDGGAGNDVIRAGDGDDTVIADENDATVRGGNGTDSLTVAANFAPNAINQFAEFERIEITANNLTVNYSGQNFGVGLTIDGGAVLASTITGTSGNDTITGGAGNDTISGSFGDDAIDGGQGDDALSGGAGNDIFTIGSGTDTISDLGAGDVFTVAAGAKVRATVNGAFTATNATENLGGANTDARVTAGIGATGVDMSLASVTNAATDGFHMLVDVIATGSYVGSAGNDIITNTNNMNGVTIIGGAGADDLDGSDGGGTGNPNDVFIIAAAADHAAGEDIDGNAGTDTIRFTSTTANETLTLNAGVTVETIEISDAAGDNTGTTALNVEARNMAASEDVTLIGNDGSNSLIGNDGGNTITGGAGADTIDGGAGADTIDGGAGNDQIAMLVSAGNIDTANGGADTDTLILTGAAAGAVVVDLSVAADADQLMTINGNADALVQSNFENVNAAAMTAGALTITGGATANVIVGTAGNDTITGGAGADTLTGGAGADTFYHNLATDSGDTITDFTVADDDFILTTTGLVDNAGTAVAAQSIVAGSFASIILDGSNTAGSADLSAGVVIIELENLYLHMDFAASTDAQIVSAVENMFASPVWGTGAAYVESPNGEDFLFIVYEWTSQGGTRDAVLIRATGDDVADSFDGELTVEAVLVGVASNALSDANFIA</sequence>
<dbReference type="Gene3D" id="2.150.10.10">
    <property type="entry name" value="Serralysin-like metalloprotease, C-terminal"/>
    <property type="match status" value="4"/>
</dbReference>
<protein>
    <submittedName>
        <fullName evidence="3">Bifunctional hemolysin/adenylate cyclase</fullName>
    </submittedName>
</protein>
<accession>A0A1Y0E985</accession>
<dbReference type="OrthoDB" id="733404at2"/>
<dbReference type="Pfam" id="PF00353">
    <property type="entry name" value="HemolysinCabind"/>
    <property type="match status" value="4"/>
</dbReference>
<dbReference type="PANTHER" id="PTHR38340:SF1">
    <property type="entry name" value="S-LAYER PROTEIN"/>
    <property type="match status" value="1"/>
</dbReference>
<keyword evidence="2" id="KW-0964">Secreted</keyword>
<reference evidence="3 4" key="1">
    <citation type="submission" date="2017-05" db="EMBL/GenBank/DDBJ databases">
        <title>Genome Sequence of Loktanella vestfoldensis Strain SMR4r Isolated from a Culture of the Diatom Skeletonema marinoi.</title>
        <authorList>
            <person name="Topel M."/>
            <person name="Pinder M.I.M."/>
            <person name="Johansson O.N."/>
            <person name="Kourtchenko O."/>
            <person name="Godhe A."/>
            <person name="Clarke A.K."/>
        </authorList>
    </citation>
    <scope>NUCLEOTIDE SEQUENCE [LARGE SCALE GENOMIC DNA]</scope>
    <source>
        <strain evidence="3 4">SMR4r</strain>
    </source>
</reference>
<dbReference type="PROSITE" id="PS00330">
    <property type="entry name" value="HEMOLYSIN_CALCIUM"/>
    <property type="match status" value="6"/>
</dbReference>
<name>A0A1Y0E985_9RHOB</name>
<dbReference type="KEGG" id="lvs:LOKVESSMR4R_00841"/>
<dbReference type="PRINTS" id="PR00313">
    <property type="entry name" value="CABNDNGRPT"/>
</dbReference>
<dbReference type="AlphaFoldDB" id="A0A1Y0E985"/>
<dbReference type="InterPro" id="IPR001343">
    <property type="entry name" value="Hemolysn_Ca-bd"/>
</dbReference>
<dbReference type="GO" id="GO:0005509">
    <property type="term" value="F:calcium ion binding"/>
    <property type="evidence" value="ECO:0007669"/>
    <property type="project" value="InterPro"/>
</dbReference>
<dbReference type="GO" id="GO:0005576">
    <property type="term" value="C:extracellular region"/>
    <property type="evidence" value="ECO:0007669"/>
    <property type="project" value="UniProtKB-SubCell"/>
</dbReference>
<dbReference type="InterPro" id="IPR011049">
    <property type="entry name" value="Serralysin-like_metalloprot_C"/>
</dbReference>
<evidence type="ECO:0000256" key="2">
    <source>
        <dbReference type="ARBA" id="ARBA00022525"/>
    </source>
</evidence>
<dbReference type="InterPro" id="IPR018511">
    <property type="entry name" value="Hemolysin-typ_Ca-bd_CS"/>
</dbReference>
<dbReference type="InterPro" id="IPR050557">
    <property type="entry name" value="RTX_toxin/Mannuronan_C5-epim"/>
</dbReference>
<dbReference type="PANTHER" id="PTHR38340">
    <property type="entry name" value="S-LAYER PROTEIN"/>
    <property type="match status" value="1"/>
</dbReference>
<evidence type="ECO:0000256" key="1">
    <source>
        <dbReference type="ARBA" id="ARBA00004613"/>
    </source>
</evidence>
<keyword evidence="4" id="KW-1185">Reference proteome</keyword>
<dbReference type="EMBL" id="CP021431">
    <property type="protein sequence ID" value="ARU00174.1"/>
    <property type="molecule type" value="Genomic_DNA"/>
</dbReference>
<evidence type="ECO:0000313" key="4">
    <source>
        <dbReference type="Proteomes" id="UP000195273"/>
    </source>
</evidence>
<dbReference type="Proteomes" id="UP000195273">
    <property type="component" value="Chromosome"/>
</dbReference>
<proteinExistence type="predicted"/>